<keyword evidence="2" id="KW-1185">Reference proteome</keyword>
<reference evidence="1 2" key="1">
    <citation type="submission" date="2024-06" db="EMBL/GenBank/DDBJ databases">
        <title>Genomic Encyclopedia of Type Strains, Phase IV (KMG-IV): sequencing the most valuable type-strain genomes for metagenomic binning, comparative biology and taxonomic classification.</title>
        <authorList>
            <person name="Goeker M."/>
        </authorList>
    </citation>
    <scope>NUCLEOTIDE SEQUENCE [LARGE SCALE GENOMIC DNA]</scope>
    <source>
        <strain evidence="1 2">DSM 23649</strain>
    </source>
</reference>
<evidence type="ECO:0000313" key="2">
    <source>
        <dbReference type="Proteomes" id="UP001549086"/>
    </source>
</evidence>
<evidence type="ECO:0000313" key="1">
    <source>
        <dbReference type="EMBL" id="MET3590158.1"/>
    </source>
</evidence>
<dbReference type="Proteomes" id="UP001549086">
    <property type="component" value="Unassembled WGS sequence"/>
</dbReference>
<comment type="caution">
    <text evidence="1">The sequence shown here is derived from an EMBL/GenBank/DDBJ whole genome shotgun (WGS) entry which is preliminary data.</text>
</comment>
<organism evidence="1 2">
    <name type="scientific">Bartonella silvatica</name>
    <dbReference type="NCBI Taxonomy" id="357760"/>
    <lineage>
        <taxon>Bacteria</taxon>
        <taxon>Pseudomonadati</taxon>
        <taxon>Pseudomonadota</taxon>
        <taxon>Alphaproteobacteria</taxon>
        <taxon>Hyphomicrobiales</taxon>
        <taxon>Bartonellaceae</taxon>
        <taxon>Bartonella</taxon>
    </lineage>
</organism>
<accession>A0ABV2HHY1</accession>
<proteinExistence type="predicted"/>
<sequence length="142" mass="16844">MLKQIKEPQSKKGHNREKQYFIPTLGIRHVNKNTEPYQDQIWEFPLDHRGCIQILFLYLTFQNIHNSHNKIRSYTKQHVIHLLQNANASTEAVKKRHSFNKNIAKNILCLCINIQAFFSAQRPRKMIHSKKTVMLKFAINIH</sequence>
<gene>
    <name evidence="1" type="ORF">ABID23_001258</name>
</gene>
<name>A0ABV2HHY1_9HYPH</name>
<dbReference type="EMBL" id="JBEPLI010000014">
    <property type="protein sequence ID" value="MET3590158.1"/>
    <property type="molecule type" value="Genomic_DNA"/>
</dbReference>
<protein>
    <submittedName>
        <fullName evidence="1">Uncharacterized protein</fullName>
    </submittedName>
</protein>